<dbReference type="GO" id="GO:0022857">
    <property type="term" value="F:transmembrane transporter activity"/>
    <property type="evidence" value="ECO:0007669"/>
    <property type="project" value="InterPro"/>
</dbReference>
<keyword evidence="8" id="KW-1185">Reference proteome</keyword>
<feature type="transmembrane region" description="Helical" evidence="6">
    <location>
        <begin position="143"/>
        <end position="167"/>
    </location>
</feature>
<dbReference type="Pfam" id="PF13520">
    <property type="entry name" value="AA_permease_2"/>
    <property type="match status" value="1"/>
</dbReference>
<dbReference type="GO" id="GO:0016020">
    <property type="term" value="C:membrane"/>
    <property type="evidence" value="ECO:0007669"/>
    <property type="project" value="UniProtKB-SubCell"/>
</dbReference>
<dbReference type="RefSeq" id="XP_043047877.1">
    <property type="nucleotide sequence ID" value="XM_043192822.1"/>
</dbReference>
<evidence type="ECO:0000256" key="4">
    <source>
        <dbReference type="ARBA" id="ARBA00022989"/>
    </source>
</evidence>
<feature type="transmembrane region" description="Helical" evidence="6">
    <location>
        <begin position="295"/>
        <end position="319"/>
    </location>
</feature>
<keyword evidence="2" id="KW-0813">Transport</keyword>
<dbReference type="GeneID" id="66115420"/>
<sequence>MVHLAPLSPVHSAVHTITSKTGDHFNAIATHRSVVRSVEHQADTEEGLLAEIGYKQELRRHYNTLETFGIAFSIMGLLPSISSTVAIGLEYGTTGLVWGWFVSGIFVLLIGASMTMLASSLPTSGGLYYWTNYYAHESIRVPLSFLIGCSNTLALCGGLCSIAYGFGAEVLAAVSVNKGGDFNITQAKLYGVFAGCVIAACAVCCLSTKKGSYIQTASIFINSFLIVLFLIAVPIGASNNGGFNDASFIFGNSTNARDWPRGWSWMLSMMPAIWTIGAFDSVVHMSEELKSKKSIPWGILGSISVCWIFGWCICIVIAACIKDGDLEAVLSTNTGSPMAQVILDALGKKWCVAFMALISVGQFLMACSIALAASRQIWAFARDDGTPFVYKIIKYVDPRVKVPINATIFAAALSCFIGLLILINTTAANALFSLAVAGNYVSWGMPVFLVVLPYGKSKFIPGPFHFGKFLSTVVNWITVLWIIFIITLSMFPDSKKVNKETMNYTVVINCGIWLLSIIYYYTWGYRVYSGPKSNLDGSDAEEVYSKEDDLIDAKV</sequence>
<feature type="transmembrane region" description="Helical" evidence="6">
    <location>
        <begin position="187"/>
        <end position="207"/>
    </location>
</feature>
<comment type="subcellular location">
    <subcellularLocation>
        <location evidence="1">Membrane</location>
        <topology evidence="1">Multi-pass membrane protein</topology>
    </subcellularLocation>
</comment>
<evidence type="ECO:0000256" key="6">
    <source>
        <dbReference type="SAM" id="Phobius"/>
    </source>
</evidence>
<evidence type="ECO:0000256" key="2">
    <source>
        <dbReference type="ARBA" id="ARBA00022448"/>
    </source>
</evidence>
<dbReference type="InterPro" id="IPR002293">
    <property type="entry name" value="AA/rel_permease1"/>
</dbReference>
<feature type="transmembrane region" description="Helical" evidence="6">
    <location>
        <begin position="219"/>
        <end position="237"/>
    </location>
</feature>
<feature type="transmembrane region" description="Helical" evidence="6">
    <location>
        <begin position="473"/>
        <end position="492"/>
    </location>
</feature>
<evidence type="ECO:0000256" key="1">
    <source>
        <dbReference type="ARBA" id="ARBA00004141"/>
    </source>
</evidence>
<feature type="transmembrane region" description="Helical" evidence="6">
    <location>
        <begin position="97"/>
        <end position="122"/>
    </location>
</feature>
<feature type="transmembrane region" description="Helical" evidence="6">
    <location>
        <begin position="352"/>
        <end position="373"/>
    </location>
</feature>
<comment type="caution">
    <text evidence="7">The sequence shown here is derived from an EMBL/GenBank/DDBJ whole genome shotgun (WGS) entry which is preliminary data.</text>
</comment>
<feature type="transmembrane region" description="Helical" evidence="6">
    <location>
        <begin position="68"/>
        <end position="91"/>
    </location>
</feature>
<evidence type="ECO:0000313" key="7">
    <source>
        <dbReference type="EMBL" id="KAG7192327.1"/>
    </source>
</evidence>
<dbReference type="OrthoDB" id="4476201at2759"/>
<protein>
    <submittedName>
        <fullName evidence="7">GABA-specific high-affinity permease</fullName>
    </submittedName>
</protein>
<dbReference type="PANTHER" id="PTHR45649:SF6">
    <property type="entry name" value="GABA-SPECIFIC PERMEASE"/>
    <property type="match status" value="1"/>
</dbReference>
<keyword evidence="3 6" id="KW-0812">Transmembrane</keyword>
<gene>
    <name evidence="7" type="primary">UGA4_3</name>
    <name evidence="7" type="ORF">KQ657_002046</name>
</gene>
<reference evidence="7" key="1">
    <citation type="submission" date="2021-03" db="EMBL/GenBank/DDBJ databases">
        <authorList>
            <person name="Palmer J.M."/>
        </authorList>
    </citation>
    <scope>NUCLEOTIDE SEQUENCE</scope>
    <source>
        <strain evidence="7">ARV_011</strain>
    </source>
</reference>
<dbReference type="Proteomes" id="UP000790833">
    <property type="component" value="Unassembled WGS sequence"/>
</dbReference>
<feature type="transmembrane region" description="Helical" evidence="6">
    <location>
        <begin position="402"/>
        <end position="424"/>
    </location>
</feature>
<name>A0A9P8AHB5_9ASCO</name>
<dbReference type="PANTHER" id="PTHR45649">
    <property type="entry name" value="AMINO-ACID PERMEASE BAT1"/>
    <property type="match status" value="1"/>
</dbReference>
<proteinExistence type="predicted"/>
<feature type="transmembrane region" description="Helical" evidence="6">
    <location>
        <begin position="430"/>
        <end position="452"/>
    </location>
</feature>
<evidence type="ECO:0000256" key="5">
    <source>
        <dbReference type="ARBA" id="ARBA00023136"/>
    </source>
</evidence>
<keyword evidence="5 6" id="KW-0472">Membrane</keyword>
<keyword evidence="4 6" id="KW-1133">Transmembrane helix</keyword>
<evidence type="ECO:0000313" key="8">
    <source>
        <dbReference type="Proteomes" id="UP000790833"/>
    </source>
</evidence>
<feature type="transmembrane region" description="Helical" evidence="6">
    <location>
        <begin position="504"/>
        <end position="523"/>
    </location>
</feature>
<dbReference type="Gene3D" id="1.20.1740.10">
    <property type="entry name" value="Amino acid/polyamine transporter I"/>
    <property type="match status" value="1"/>
</dbReference>
<dbReference type="EMBL" id="JAHMUF010000019">
    <property type="protein sequence ID" value="KAG7192327.1"/>
    <property type="molecule type" value="Genomic_DNA"/>
</dbReference>
<organism evidence="7 8">
    <name type="scientific">Scheffersomyces spartinae</name>
    <dbReference type="NCBI Taxonomy" id="45513"/>
    <lineage>
        <taxon>Eukaryota</taxon>
        <taxon>Fungi</taxon>
        <taxon>Dikarya</taxon>
        <taxon>Ascomycota</taxon>
        <taxon>Saccharomycotina</taxon>
        <taxon>Pichiomycetes</taxon>
        <taxon>Debaryomycetaceae</taxon>
        <taxon>Scheffersomyces</taxon>
    </lineage>
</organism>
<dbReference type="AlphaFoldDB" id="A0A9P8AHB5"/>
<evidence type="ECO:0000256" key="3">
    <source>
        <dbReference type="ARBA" id="ARBA00022692"/>
    </source>
</evidence>
<accession>A0A9P8AHB5</accession>
<feature type="transmembrane region" description="Helical" evidence="6">
    <location>
        <begin position="263"/>
        <end position="283"/>
    </location>
</feature>
<dbReference type="PIRSF" id="PIRSF006060">
    <property type="entry name" value="AA_transporter"/>
    <property type="match status" value="1"/>
</dbReference>